<dbReference type="AlphaFoldDB" id="A0AAD9Q1V3"/>
<evidence type="ECO:0000313" key="1">
    <source>
        <dbReference type="EMBL" id="KAK2553193.1"/>
    </source>
</evidence>
<evidence type="ECO:0000313" key="2">
    <source>
        <dbReference type="Proteomes" id="UP001249851"/>
    </source>
</evidence>
<reference evidence="1" key="2">
    <citation type="journal article" date="2023" name="Science">
        <title>Genomic signatures of disease resistance in endangered staghorn corals.</title>
        <authorList>
            <person name="Vollmer S.V."/>
            <person name="Selwyn J.D."/>
            <person name="Despard B.A."/>
            <person name="Roesel C.L."/>
        </authorList>
    </citation>
    <scope>NUCLEOTIDE SEQUENCE</scope>
    <source>
        <strain evidence="1">K2</strain>
    </source>
</reference>
<sequence length="109" mass="12748">MIETALYNHCKKRKTFSFLSALVGTQSTSQSLKLRPSHHFTRFIGTEVFQQCRCNANRVCKYELYRGNVLARVFQGIKCSNGCRKCSRYKCKKIGRRAKRRLVTYKCQL</sequence>
<dbReference type="Proteomes" id="UP001249851">
    <property type="component" value="Unassembled WGS sequence"/>
</dbReference>
<reference evidence="1" key="1">
    <citation type="journal article" date="2023" name="G3 (Bethesda)">
        <title>Whole genome assembly and annotation of the endangered Caribbean coral Acropora cervicornis.</title>
        <authorList>
            <person name="Selwyn J.D."/>
            <person name="Vollmer S.V."/>
        </authorList>
    </citation>
    <scope>NUCLEOTIDE SEQUENCE</scope>
    <source>
        <strain evidence="1">K2</strain>
    </source>
</reference>
<protein>
    <submittedName>
        <fullName evidence="1">Uncharacterized protein</fullName>
    </submittedName>
</protein>
<name>A0AAD9Q1V3_ACRCE</name>
<comment type="caution">
    <text evidence="1">The sequence shown here is derived from an EMBL/GenBank/DDBJ whole genome shotgun (WGS) entry which is preliminary data.</text>
</comment>
<proteinExistence type="predicted"/>
<keyword evidence="2" id="KW-1185">Reference proteome</keyword>
<organism evidence="1 2">
    <name type="scientific">Acropora cervicornis</name>
    <name type="common">Staghorn coral</name>
    <dbReference type="NCBI Taxonomy" id="6130"/>
    <lineage>
        <taxon>Eukaryota</taxon>
        <taxon>Metazoa</taxon>
        <taxon>Cnidaria</taxon>
        <taxon>Anthozoa</taxon>
        <taxon>Hexacorallia</taxon>
        <taxon>Scleractinia</taxon>
        <taxon>Astrocoeniina</taxon>
        <taxon>Acroporidae</taxon>
        <taxon>Acropora</taxon>
    </lineage>
</organism>
<gene>
    <name evidence="1" type="ORF">P5673_025389</name>
</gene>
<dbReference type="EMBL" id="JARQWQ010000079">
    <property type="protein sequence ID" value="KAK2553193.1"/>
    <property type="molecule type" value="Genomic_DNA"/>
</dbReference>
<accession>A0AAD9Q1V3</accession>